<dbReference type="Proteomes" id="UP000823849">
    <property type="component" value="Unassembled WGS sequence"/>
</dbReference>
<sequence>MRLLSREELMKYHDFLGDLWRVIAKYYQRVSVAERDRQECHQEFCALAEKYGAPNDRYIVQVTGETYEEICRIWKERTKE</sequence>
<proteinExistence type="predicted"/>
<gene>
    <name evidence="1" type="ORF">H9705_09520</name>
</gene>
<dbReference type="AlphaFoldDB" id="A0A9D2NDJ1"/>
<organism evidence="1 2">
    <name type="scientific">Candidatus Fusicatenibacter intestinigallinarum</name>
    <dbReference type="NCBI Taxonomy" id="2838598"/>
    <lineage>
        <taxon>Bacteria</taxon>
        <taxon>Bacillati</taxon>
        <taxon>Bacillota</taxon>
        <taxon>Clostridia</taxon>
        <taxon>Lachnospirales</taxon>
        <taxon>Lachnospiraceae</taxon>
        <taxon>Fusicatenibacter</taxon>
    </lineage>
</organism>
<reference evidence="1" key="1">
    <citation type="journal article" date="2021" name="PeerJ">
        <title>Extensive microbial diversity within the chicken gut microbiome revealed by metagenomics and culture.</title>
        <authorList>
            <person name="Gilroy R."/>
            <person name="Ravi A."/>
            <person name="Getino M."/>
            <person name="Pursley I."/>
            <person name="Horton D.L."/>
            <person name="Alikhan N.F."/>
            <person name="Baker D."/>
            <person name="Gharbi K."/>
            <person name="Hall N."/>
            <person name="Watson M."/>
            <person name="Adriaenssens E.M."/>
            <person name="Foster-Nyarko E."/>
            <person name="Jarju S."/>
            <person name="Secka A."/>
            <person name="Antonio M."/>
            <person name="Oren A."/>
            <person name="Chaudhuri R.R."/>
            <person name="La Ragione R."/>
            <person name="Hildebrand F."/>
            <person name="Pallen M.J."/>
        </authorList>
    </citation>
    <scope>NUCLEOTIDE SEQUENCE</scope>
    <source>
        <strain evidence="1">CHK185-5351</strain>
    </source>
</reference>
<comment type="caution">
    <text evidence="1">The sequence shown here is derived from an EMBL/GenBank/DDBJ whole genome shotgun (WGS) entry which is preliminary data.</text>
</comment>
<reference evidence="1" key="2">
    <citation type="submission" date="2021-04" db="EMBL/GenBank/DDBJ databases">
        <authorList>
            <person name="Gilroy R."/>
        </authorList>
    </citation>
    <scope>NUCLEOTIDE SEQUENCE</scope>
    <source>
        <strain evidence="1">CHK185-5351</strain>
    </source>
</reference>
<accession>A0A9D2NDJ1</accession>
<dbReference type="EMBL" id="DWWU01000039">
    <property type="protein sequence ID" value="HJC16036.1"/>
    <property type="molecule type" value="Genomic_DNA"/>
</dbReference>
<name>A0A9D2NDJ1_9FIRM</name>
<evidence type="ECO:0000313" key="1">
    <source>
        <dbReference type="EMBL" id="HJC16036.1"/>
    </source>
</evidence>
<evidence type="ECO:0000313" key="2">
    <source>
        <dbReference type="Proteomes" id="UP000823849"/>
    </source>
</evidence>
<protein>
    <submittedName>
        <fullName evidence="1">Uncharacterized protein</fullName>
    </submittedName>
</protein>